<dbReference type="Gene3D" id="3.30.2350.10">
    <property type="entry name" value="Pseudouridine synthase"/>
    <property type="match status" value="1"/>
</dbReference>
<dbReference type="Pfam" id="PF01509">
    <property type="entry name" value="TruB_N"/>
    <property type="match status" value="1"/>
</dbReference>
<dbReference type="OrthoDB" id="9802309at2"/>
<dbReference type="GO" id="GO:1990481">
    <property type="term" value="P:mRNA pseudouridine synthesis"/>
    <property type="evidence" value="ECO:0007669"/>
    <property type="project" value="TreeGrafter"/>
</dbReference>
<protein>
    <recommendedName>
        <fullName evidence="5">tRNA pseudouridine synthase B</fullName>
        <ecNumber evidence="5">5.4.99.25</ecNumber>
    </recommendedName>
    <alternativeName>
        <fullName evidence="5">tRNA pseudouridine(55) synthase</fullName>
        <shortName evidence="5">Psi55 synthase</shortName>
    </alternativeName>
    <alternativeName>
        <fullName evidence="5">tRNA pseudouridylate synthase</fullName>
    </alternativeName>
    <alternativeName>
        <fullName evidence="5">tRNA-uridine isomerase</fullName>
    </alternativeName>
</protein>
<feature type="domain" description="Pseudouridine synthase II N-terminal" evidence="6">
    <location>
        <begin position="25"/>
        <end position="173"/>
    </location>
</feature>
<dbReference type="SUPFAM" id="SSF55120">
    <property type="entry name" value="Pseudouridine synthase"/>
    <property type="match status" value="1"/>
</dbReference>
<dbReference type="EC" id="5.4.99.25" evidence="5"/>
<accession>A0A0B4S1X4</accession>
<gene>
    <name evidence="5" type="primary">truB</name>
    <name evidence="7" type="ORF">NW74_03630</name>
</gene>
<dbReference type="InterPro" id="IPR014780">
    <property type="entry name" value="tRNA_psdUridine_synth_TruB"/>
</dbReference>
<dbReference type="GO" id="GO:0031119">
    <property type="term" value="P:tRNA pseudouridine synthesis"/>
    <property type="evidence" value="ECO:0007669"/>
    <property type="project" value="UniProtKB-UniRule"/>
</dbReference>
<comment type="catalytic activity">
    <reaction evidence="1 5">
        <text>uridine(55) in tRNA = pseudouridine(55) in tRNA</text>
        <dbReference type="Rhea" id="RHEA:42532"/>
        <dbReference type="Rhea" id="RHEA-COMP:10101"/>
        <dbReference type="Rhea" id="RHEA-COMP:10102"/>
        <dbReference type="ChEBI" id="CHEBI:65314"/>
        <dbReference type="ChEBI" id="CHEBI:65315"/>
        <dbReference type="EC" id="5.4.99.25"/>
    </reaction>
</comment>
<proteinExistence type="inferred from homology"/>
<evidence type="ECO:0000259" key="6">
    <source>
        <dbReference type="Pfam" id="PF01509"/>
    </source>
</evidence>
<comment type="similarity">
    <text evidence="2 5">Belongs to the pseudouridine synthase TruB family. Type 1 subfamily.</text>
</comment>
<dbReference type="Proteomes" id="UP000031386">
    <property type="component" value="Chromosome"/>
</dbReference>
<evidence type="ECO:0000256" key="5">
    <source>
        <dbReference type="HAMAP-Rule" id="MF_01080"/>
    </source>
</evidence>
<evidence type="ECO:0000256" key="3">
    <source>
        <dbReference type="ARBA" id="ARBA00022694"/>
    </source>
</evidence>
<feature type="active site" description="Nucleophile" evidence="5">
    <location>
        <position position="40"/>
    </location>
</feature>
<evidence type="ECO:0000313" key="8">
    <source>
        <dbReference type="Proteomes" id="UP000031386"/>
    </source>
</evidence>
<evidence type="ECO:0000256" key="1">
    <source>
        <dbReference type="ARBA" id="ARBA00000385"/>
    </source>
</evidence>
<dbReference type="InterPro" id="IPR002501">
    <property type="entry name" value="PsdUridine_synth_N"/>
</dbReference>
<dbReference type="RefSeq" id="WP_041953866.1">
    <property type="nucleotide sequence ID" value="NZ_CP009761.1"/>
</dbReference>
<dbReference type="InterPro" id="IPR020103">
    <property type="entry name" value="PsdUridine_synth_cat_dom_sf"/>
</dbReference>
<dbReference type="NCBIfam" id="TIGR00431">
    <property type="entry name" value="TruB"/>
    <property type="match status" value="1"/>
</dbReference>
<dbReference type="STRING" id="33033.NW74_03630"/>
<dbReference type="KEGG" id="pmic:NW74_03630"/>
<keyword evidence="4 5" id="KW-0413">Isomerase</keyword>
<dbReference type="HAMAP" id="MF_01080">
    <property type="entry name" value="TruB_bact"/>
    <property type="match status" value="1"/>
</dbReference>
<dbReference type="EMBL" id="CP009761">
    <property type="protein sequence ID" value="AIZ36494.1"/>
    <property type="molecule type" value="Genomic_DNA"/>
</dbReference>
<comment type="function">
    <text evidence="5">Responsible for synthesis of pseudouridine from uracil-55 in the psi GC loop of transfer RNAs.</text>
</comment>
<sequence>MSFNGIINVYKPKGFTSRDVVNIVRKIYKIKKIGHAGTLDPNATGVLPIAIGNATKIVDYIQSMGKCYIGEMTLGIETNTLDIWGESLNSKEIFLDKNKFFEVIKCYDNKTILQTPPMYSALKKDGKRLYEYARLGIEVEREKREVEIDSLIILNFYDNKIRFEVNCSKGTYIRSLFNDIASDTDNFAYMSSLCRSKYGIFKIENAFSLERLKNFNENQLYNSLMKIEDVFEYERIDFDKKYFKHISNGLRKTFDIEKEGIFKIYCDNIFIGIGELVSEESGKLLKMINIFYKSDSDD</sequence>
<dbReference type="AlphaFoldDB" id="A0A0B4S1X4"/>
<dbReference type="PANTHER" id="PTHR13767">
    <property type="entry name" value="TRNA-PSEUDOURIDINE SYNTHASE"/>
    <property type="match status" value="1"/>
</dbReference>
<reference evidence="7 8" key="1">
    <citation type="submission" date="2014-10" db="EMBL/GenBank/DDBJ databases">
        <title>Complete genome sequence of Parvimonas micra KCOM 1535 (= ChDC B708).</title>
        <authorList>
            <person name="Kook J.-K."/>
            <person name="Park S.-N."/>
            <person name="Lim Y.K."/>
            <person name="Roh H."/>
        </authorList>
    </citation>
    <scope>NUCLEOTIDE SEQUENCE [LARGE SCALE GENOMIC DNA]</scope>
    <source>
        <strain evidence="8">KCOM 1535 / ChDC B708</strain>
    </source>
</reference>
<keyword evidence="8" id="KW-1185">Reference proteome</keyword>
<evidence type="ECO:0000313" key="7">
    <source>
        <dbReference type="EMBL" id="AIZ36494.1"/>
    </source>
</evidence>
<organism evidence="7 8">
    <name type="scientific">Parvimonas micra</name>
    <dbReference type="NCBI Taxonomy" id="33033"/>
    <lineage>
        <taxon>Bacteria</taxon>
        <taxon>Bacillati</taxon>
        <taxon>Bacillota</taxon>
        <taxon>Tissierellia</taxon>
        <taxon>Tissierellales</taxon>
        <taxon>Peptoniphilaceae</taxon>
        <taxon>Parvimonas</taxon>
    </lineage>
</organism>
<name>A0A0B4S1X4_9FIRM</name>
<dbReference type="PANTHER" id="PTHR13767:SF2">
    <property type="entry name" value="PSEUDOURIDYLATE SYNTHASE TRUB1"/>
    <property type="match status" value="1"/>
</dbReference>
<dbReference type="CDD" id="cd02573">
    <property type="entry name" value="PseudoU_synth_EcTruB"/>
    <property type="match status" value="1"/>
</dbReference>
<evidence type="ECO:0000256" key="4">
    <source>
        <dbReference type="ARBA" id="ARBA00023235"/>
    </source>
</evidence>
<dbReference type="GO" id="GO:0160148">
    <property type="term" value="F:tRNA pseudouridine(55) synthase activity"/>
    <property type="evidence" value="ECO:0007669"/>
    <property type="project" value="UniProtKB-EC"/>
</dbReference>
<keyword evidence="3 5" id="KW-0819">tRNA processing</keyword>
<dbReference type="GO" id="GO:0003723">
    <property type="term" value="F:RNA binding"/>
    <property type="evidence" value="ECO:0007669"/>
    <property type="project" value="InterPro"/>
</dbReference>
<evidence type="ECO:0000256" key="2">
    <source>
        <dbReference type="ARBA" id="ARBA00005642"/>
    </source>
</evidence>